<keyword evidence="1" id="KW-0732">Signal</keyword>
<name>A0A098L8D8_9BACT</name>
<reference evidence="2 3" key="1">
    <citation type="submission" date="2014-09" db="EMBL/GenBank/DDBJ databases">
        <title>Sporocytophaga myxococcoides PG-01 genome sequencing.</title>
        <authorList>
            <person name="Liu L."/>
            <person name="Gao P.J."/>
            <person name="Chen G.J."/>
            <person name="Wang L.S."/>
        </authorList>
    </citation>
    <scope>NUCLEOTIDE SEQUENCE [LARGE SCALE GENOMIC DNA]</scope>
    <source>
        <strain evidence="2 3">PG-01</strain>
    </source>
</reference>
<dbReference type="InterPro" id="IPR007433">
    <property type="entry name" value="DUF481"/>
</dbReference>
<accession>A0A098L8D8</accession>
<dbReference type="AlphaFoldDB" id="A0A098L8D8"/>
<dbReference type="PROSITE" id="PS51257">
    <property type="entry name" value="PROKAR_LIPOPROTEIN"/>
    <property type="match status" value="1"/>
</dbReference>
<dbReference type="OrthoDB" id="6118633at2"/>
<protein>
    <recommendedName>
        <fullName evidence="4">Salt-induced outer membrane protein</fullName>
    </recommendedName>
</protein>
<organism evidence="2 3">
    <name type="scientific">Sporocytophaga myxococcoides</name>
    <dbReference type="NCBI Taxonomy" id="153721"/>
    <lineage>
        <taxon>Bacteria</taxon>
        <taxon>Pseudomonadati</taxon>
        <taxon>Bacteroidota</taxon>
        <taxon>Cytophagia</taxon>
        <taxon>Cytophagales</taxon>
        <taxon>Cytophagaceae</taxon>
        <taxon>Sporocytophaga</taxon>
    </lineage>
</organism>
<dbReference type="Pfam" id="PF04338">
    <property type="entry name" value="DUF481"/>
    <property type="match status" value="1"/>
</dbReference>
<evidence type="ECO:0000313" key="3">
    <source>
        <dbReference type="Proteomes" id="UP000030185"/>
    </source>
</evidence>
<keyword evidence="3" id="KW-1185">Reference proteome</keyword>
<dbReference type="RefSeq" id="WP_045457186.1">
    <property type="nucleotide sequence ID" value="NZ_BBLT01000001.1"/>
</dbReference>
<sequence>MKSSYLFVPFLVTISSACFVPASFGQILNIERFRFEKDTSNFWTGNVGLGFSTKKQQNQVTTLNLNSNLVYLSEKHGYLNINYGKLIKTTQQKVISEGYTHWRVNLFRAKRLSYEPFLQLQYDLGRGLQIRELYGGSLRFRVKSTPKYSFSINSGGMYEHEIWRGEVLRFESGGDSTKAETYFFKNTTNVSFRGDISKNVNVFMVTYYQARFTSFFKPRVISDFQLMININKYFSLNNQFVATYDALPLVTGNNFVYTYNMSIIVKF</sequence>
<comment type="caution">
    <text evidence="2">The sequence shown here is derived from an EMBL/GenBank/DDBJ whole genome shotgun (WGS) entry which is preliminary data.</text>
</comment>
<dbReference type="eggNOG" id="COG3137">
    <property type="taxonomic scope" value="Bacteria"/>
</dbReference>
<proteinExistence type="predicted"/>
<dbReference type="STRING" id="153721.MYP_182"/>
<evidence type="ECO:0000313" key="2">
    <source>
        <dbReference type="EMBL" id="GAL82956.1"/>
    </source>
</evidence>
<gene>
    <name evidence="2" type="ORF">MYP_182</name>
</gene>
<evidence type="ECO:0000256" key="1">
    <source>
        <dbReference type="SAM" id="SignalP"/>
    </source>
</evidence>
<dbReference type="EMBL" id="BBLT01000001">
    <property type="protein sequence ID" value="GAL82956.1"/>
    <property type="molecule type" value="Genomic_DNA"/>
</dbReference>
<feature type="signal peptide" evidence="1">
    <location>
        <begin position="1"/>
        <end position="17"/>
    </location>
</feature>
<dbReference type="Proteomes" id="UP000030185">
    <property type="component" value="Unassembled WGS sequence"/>
</dbReference>
<feature type="chain" id="PRO_5001937006" description="Salt-induced outer membrane protein" evidence="1">
    <location>
        <begin position="18"/>
        <end position="267"/>
    </location>
</feature>
<evidence type="ECO:0008006" key="4">
    <source>
        <dbReference type="Google" id="ProtNLM"/>
    </source>
</evidence>